<keyword evidence="3" id="KW-1185">Reference proteome</keyword>
<dbReference type="EMBL" id="CP015756">
    <property type="protein sequence ID" value="APC39375.1"/>
    <property type="molecule type" value="Genomic_DNA"/>
</dbReference>
<gene>
    <name evidence="2" type="ORF">A7L45_04520</name>
</gene>
<dbReference type="Pfam" id="PF06685">
    <property type="entry name" value="DUF1186"/>
    <property type="match status" value="1"/>
</dbReference>
<evidence type="ECO:0000256" key="1">
    <source>
        <dbReference type="SAM" id="MobiDB-lite"/>
    </source>
</evidence>
<organism evidence="2 3">
    <name type="scientific">Clostridium estertheticum subsp. estertheticum</name>
    <dbReference type="NCBI Taxonomy" id="1552"/>
    <lineage>
        <taxon>Bacteria</taxon>
        <taxon>Bacillati</taxon>
        <taxon>Bacillota</taxon>
        <taxon>Clostridia</taxon>
        <taxon>Eubacteriales</taxon>
        <taxon>Clostridiaceae</taxon>
        <taxon>Clostridium</taxon>
    </lineage>
</organism>
<accession>A0A1J0GDJ5</accession>
<proteinExistence type="predicted"/>
<name>A0A1J0GDJ5_9CLOT</name>
<feature type="region of interest" description="Disordered" evidence="1">
    <location>
        <begin position="270"/>
        <end position="290"/>
    </location>
</feature>
<sequence length="290" mass="33890">MKKEFYFMKELLKEIEYNNGEFPEEQLKEIINRRDEFIPELLEILKNAKDNYEEILEKPDYFAHIYAIFLLAQFKEKRSLNPIIDLISIQNEISSDIFREYLTEDLHKILASVCGSDTEPLKKLVEDNGINEYVRSAAIKSFIALLGEGVISQEEVIEYYKSLFEGKLEREFSQVWNELIYDSCDAGPSELYQYIKKAYVDELVDEECISLEEVDVAIKIHDITKFPNLKDEGYSFFNDTIAELGCWDCFAKKNNDSKSQFMLGVSKLNKGKSKNKKKQVKATKKKQRKK</sequence>
<evidence type="ECO:0000313" key="2">
    <source>
        <dbReference type="EMBL" id="APC39375.1"/>
    </source>
</evidence>
<dbReference type="AlphaFoldDB" id="A0A1J0GDJ5"/>
<protein>
    <recommendedName>
        <fullName evidence="4">DUF1186 domain-containing protein</fullName>
    </recommendedName>
</protein>
<dbReference type="InterPro" id="IPR010602">
    <property type="entry name" value="DUF1186"/>
</dbReference>
<dbReference type="KEGG" id="ceu:A7L45_04520"/>
<dbReference type="STRING" id="1552.A7L45_04520"/>
<dbReference type="Proteomes" id="UP000182569">
    <property type="component" value="Chromosome"/>
</dbReference>
<reference evidence="3" key="1">
    <citation type="journal article" date="2016" name="Front. Microbiol.">
        <title>Complete Genome Sequence of Clostridium estertheticum DSM 8809, a Microbe Identified in Spoiled Vacuum Packed Beef.</title>
        <authorList>
            <person name="Yu Z."/>
            <person name="Gunn L."/>
            <person name="Brennan E."/>
            <person name="Reid R."/>
            <person name="Wall P.G."/>
            <person name="Gaora O.P."/>
            <person name="Hurley D."/>
            <person name="Bolton D."/>
            <person name="Fanning S."/>
        </authorList>
    </citation>
    <scope>NUCLEOTIDE SEQUENCE [LARGE SCALE GENOMIC DNA]</scope>
    <source>
        <strain evidence="3">DSM 8809</strain>
    </source>
</reference>
<evidence type="ECO:0008006" key="4">
    <source>
        <dbReference type="Google" id="ProtNLM"/>
    </source>
</evidence>
<evidence type="ECO:0000313" key="3">
    <source>
        <dbReference type="Proteomes" id="UP000182569"/>
    </source>
</evidence>